<dbReference type="InterPro" id="IPR001138">
    <property type="entry name" value="Zn2Cys6_DnaBD"/>
</dbReference>
<organism evidence="4 5">
    <name type="scientific">Polyplosphaeria fusca</name>
    <dbReference type="NCBI Taxonomy" id="682080"/>
    <lineage>
        <taxon>Eukaryota</taxon>
        <taxon>Fungi</taxon>
        <taxon>Dikarya</taxon>
        <taxon>Ascomycota</taxon>
        <taxon>Pezizomycotina</taxon>
        <taxon>Dothideomycetes</taxon>
        <taxon>Pleosporomycetidae</taxon>
        <taxon>Pleosporales</taxon>
        <taxon>Tetraplosphaeriaceae</taxon>
        <taxon>Polyplosphaeria</taxon>
    </lineage>
</organism>
<dbReference type="GO" id="GO:0001228">
    <property type="term" value="F:DNA-binding transcription activator activity, RNA polymerase II-specific"/>
    <property type="evidence" value="ECO:0007669"/>
    <property type="project" value="TreeGrafter"/>
</dbReference>
<evidence type="ECO:0000256" key="2">
    <source>
        <dbReference type="SAM" id="Phobius"/>
    </source>
</evidence>
<dbReference type="OrthoDB" id="5386330at2759"/>
<dbReference type="PANTHER" id="PTHR47784:SF5">
    <property type="entry name" value="STEROL UPTAKE CONTROL PROTEIN 2"/>
    <property type="match status" value="1"/>
</dbReference>
<sequence>MRAEQRKTRAGCKQCKRRRVKCDETKPRCNGCVRNCLPCSFEFLVPRKPSVQAPWTGTPPARSQYHLIKALHTANNDMMLSSQDVVTKELMHHYLSVAYLDLGSPRNFRLWQTEIPRLALEHHFLMQGLLAVSALNLSALKPNRRPELLHRAMSMSEMAFPSFRQVTSTRDKPDAIHAAFAFAGFVVPYLLALSDWLDTPRERLPTSHDDRPHWFLVIRGLLDMTIRNWAELAKGPFVSLMVRSAAPVDCTRNPHDVHLSKVYSLLEERTGPSSSASSDDLIVCRKALDELRRVFALPYSPCKTLEMCGAVYIWPGSISQEFVELVFRRLPQALVVLAHYCVLVKKVDYNWYFKGVGRGMLAGIERELDDNWKPWIAWALAQPSSTKRLWL</sequence>
<gene>
    <name evidence="4" type="ORF">EJ04DRAFT_506624</name>
</gene>
<dbReference type="InterPro" id="IPR053157">
    <property type="entry name" value="Sterol_Uptake_Regulator"/>
</dbReference>
<keyword evidence="2" id="KW-0472">Membrane</keyword>
<keyword evidence="2" id="KW-1133">Transmembrane helix</keyword>
<dbReference type="EMBL" id="ML996383">
    <property type="protein sequence ID" value="KAF2726841.1"/>
    <property type="molecule type" value="Genomic_DNA"/>
</dbReference>
<dbReference type="InterPro" id="IPR036864">
    <property type="entry name" value="Zn2-C6_fun-type_DNA-bd_sf"/>
</dbReference>
<evidence type="ECO:0000313" key="5">
    <source>
        <dbReference type="Proteomes" id="UP000799444"/>
    </source>
</evidence>
<keyword evidence="2" id="KW-0812">Transmembrane</keyword>
<reference evidence="4" key="1">
    <citation type="journal article" date="2020" name="Stud. Mycol.">
        <title>101 Dothideomycetes genomes: a test case for predicting lifestyles and emergence of pathogens.</title>
        <authorList>
            <person name="Haridas S."/>
            <person name="Albert R."/>
            <person name="Binder M."/>
            <person name="Bloem J."/>
            <person name="Labutti K."/>
            <person name="Salamov A."/>
            <person name="Andreopoulos B."/>
            <person name="Baker S."/>
            <person name="Barry K."/>
            <person name="Bills G."/>
            <person name="Bluhm B."/>
            <person name="Cannon C."/>
            <person name="Castanera R."/>
            <person name="Culley D."/>
            <person name="Daum C."/>
            <person name="Ezra D."/>
            <person name="Gonzalez J."/>
            <person name="Henrissat B."/>
            <person name="Kuo A."/>
            <person name="Liang C."/>
            <person name="Lipzen A."/>
            <person name="Lutzoni F."/>
            <person name="Magnuson J."/>
            <person name="Mondo S."/>
            <person name="Nolan M."/>
            <person name="Ohm R."/>
            <person name="Pangilinan J."/>
            <person name="Park H.-J."/>
            <person name="Ramirez L."/>
            <person name="Alfaro M."/>
            <person name="Sun H."/>
            <person name="Tritt A."/>
            <person name="Yoshinaga Y."/>
            <person name="Zwiers L.-H."/>
            <person name="Turgeon B."/>
            <person name="Goodwin S."/>
            <person name="Spatafora J."/>
            <person name="Crous P."/>
            <person name="Grigoriev I."/>
        </authorList>
    </citation>
    <scope>NUCLEOTIDE SEQUENCE</scope>
    <source>
        <strain evidence="4">CBS 125425</strain>
    </source>
</reference>
<accession>A0A9P4UVG8</accession>
<dbReference type="Pfam" id="PF00172">
    <property type="entry name" value="Zn_clus"/>
    <property type="match status" value="1"/>
</dbReference>
<keyword evidence="5" id="KW-1185">Reference proteome</keyword>
<dbReference type="SUPFAM" id="SSF57701">
    <property type="entry name" value="Zn2/Cys6 DNA-binding domain"/>
    <property type="match status" value="1"/>
</dbReference>
<evidence type="ECO:0000259" key="3">
    <source>
        <dbReference type="PROSITE" id="PS50048"/>
    </source>
</evidence>
<dbReference type="CDD" id="cd00067">
    <property type="entry name" value="GAL4"/>
    <property type="match status" value="1"/>
</dbReference>
<proteinExistence type="predicted"/>
<dbReference type="PROSITE" id="PS00463">
    <property type="entry name" value="ZN2_CY6_FUNGAL_1"/>
    <property type="match status" value="1"/>
</dbReference>
<evidence type="ECO:0000313" key="4">
    <source>
        <dbReference type="EMBL" id="KAF2726841.1"/>
    </source>
</evidence>
<dbReference type="PANTHER" id="PTHR47784">
    <property type="entry name" value="STEROL UPTAKE CONTROL PROTEIN 2"/>
    <property type="match status" value="1"/>
</dbReference>
<keyword evidence="1" id="KW-0539">Nucleus</keyword>
<dbReference type="Gene3D" id="4.10.240.10">
    <property type="entry name" value="Zn(2)-C6 fungal-type DNA-binding domain"/>
    <property type="match status" value="1"/>
</dbReference>
<dbReference type="SMART" id="SM00066">
    <property type="entry name" value="GAL4"/>
    <property type="match status" value="1"/>
</dbReference>
<dbReference type="GO" id="GO:0008270">
    <property type="term" value="F:zinc ion binding"/>
    <property type="evidence" value="ECO:0007669"/>
    <property type="project" value="InterPro"/>
</dbReference>
<comment type="caution">
    <text evidence="4">The sequence shown here is derived from an EMBL/GenBank/DDBJ whole genome shotgun (WGS) entry which is preliminary data.</text>
</comment>
<dbReference type="AlphaFoldDB" id="A0A9P4UVG8"/>
<name>A0A9P4UVG8_9PLEO</name>
<feature type="transmembrane region" description="Helical" evidence="2">
    <location>
        <begin position="175"/>
        <end position="193"/>
    </location>
</feature>
<dbReference type="Proteomes" id="UP000799444">
    <property type="component" value="Unassembled WGS sequence"/>
</dbReference>
<protein>
    <recommendedName>
        <fullName evidence="3">Zn(2)-C6 fungal-type domain-containing protein</fullName>
    </recommendedName>
</protein>
<dbReference type="PROSITE" id="PS50048">
    <property type="entry name" value="ZN2_CY6_FUNGAL_2"/>
    <property type="match status" value="1"/>
</dbReference>
<feature type="domain" description="Zn(2)-C6 fungal-type" evidence="3">
    <location>
        <begin position="11"/>
        <end position="41"/>
    </location>
</feature>
<evidence type="ECO:0000256" key="1">
    <source>
        <dbReference type="ARBA" id="ARBA00023242"/>
    </source>
</evidence>